<keyword evidence="1" id="KW-0547">Nucleotide-binding</keyword>
<sequence length="403" mass="46952">MPEFRFSLPAITALYNDQQLAYNPRHSVLVTGGPGSGKTVVTIFRFLRAIGEEQEIMLFTFNRTLIYTIRGMLKASAEELFGELNEDQIDDIVKNRLSTFYQWHKDNVAYFNEDEDSDVMGENFRRYIRKKRSQQKFDELFYDEGQDLPGNVYNNTFDLSEVVTVGADRAQNYREFYPPDEVEDIILDNLRKQFRADQQYLGGNYRNTRQIFDLAKNFVPDDLRVQDIDSSELSPGNRPEIRIGLSHGKQMDLIIEIIENNPNSNIGILVHFGNEVETIKNELISNGYRCDEDAPVEKSFSYYYNEMSAADEEVLKRKFRTPFITTYESCKGLEFDIVIMALFELSNKAMITKNRSDRFYATRSHYYVAVTRARNDIFILCNRKPDVLDFYNENAQQDILEGL</sequence>
<organism evidence="7 8">
    <name type="scientific">Chryseobacterium cheonjiense</name>
    <dbReference type="NCBI Taxonomy" id="2728845"/>
    <lineage>
        <taxon>Bacteria</taxon>
        <taxon>Pseudomonadati</taxon>
        <taxon>Bacteroidota</taxon>
        <taxon>Flavobacteriia</taxon>
        <taxon>Flavobacteriales</taxon>
        <taxon>Weeksellaceae</taxon>
        <taxon>Chryseobacterium group</taxon>
        <taxon>Chryseobacterium</taxon>
    </lineage>
</organism>
<dbReference type="Pfam" id="PF00580">
    <property type="entry name" value="UvrD-helicase"/>
    <property type="match status" value="1"/>
</dbReference>
<evidence type="ECO:0000256" key="3">
    <source>
        <dbReference type="ARBA" id="ARBA00022806"/>
    </source>
</evidence>
<comment type="caution">
    <text evidence="7">The sequence shown here is derived from an EMBL/GenBank/DDBJ whole genome shotgun (WGS) entry which is preliminary data.</text>
</comment>
<evidence type="ECO:0000256" key="5">
    <source>
        <dbReference type="ARBA" id="ARBA00034923"/>
    </source>
</evidence>
<dbReference type="Proteomes" id="UP000552615">
    <property type="component" value="Unassembled WGS sequence"/>
</dbReference>
<dbReference type="EMBL" id="JABBGF010000004">
    <property type="protein sequence ID" value="NML59249.1"/>
    <property type="molecule type" value="Genomic_DNA"/>
</dbReference>
<keyword evidence="2" id="KW-0378">Hydrolase</keyword>
<dbReference type="RefSeq" id="WP_169232590.1">
    <property type="nucleotide sequence ID" value="NZ_JABBGF010000004.1"/>
</dbReference>
<reference evidence="7 8" key="1">
    <citation type="submission" date="2020-04" db="EMBL/GenBank/DDBJ databases">
        <title>Chryseobacterium sp. RJ-7-14 sp. nov., isolated from Jeju soil.</title>
        <authorList>
            <person name="Dahal R.H."/>
            <person name="Chaudhary D.K."/>
        </authorList>
    </citation>
    <scope>NUCLEOTIDE SEQUENCE [LARGE SCALE GENOMIC DNA]</scope>
    <source>
        <strain evidence="7 8">RJ-7-14</strain>
    </source>
</reference>
<dbReference type="PANTHER" id="PTHR11070">
    <property type="entry name" value="UVRD / RECB / PCRA DNA HELICASE FAMILY MEMBER"/>
    <property type="match status" value="1"/>
</dbReference>
<feature type="domain" description="UvrD-like helicase ATP-binding" evidence="6">
    <location>
        <begin position="18"/>
        <end position="348"/>
    </location>
</feature>
<gene>
    <name evidence="7" type="ORF">HHL20_18130</name>
</gene>
<name>A0A7Y0A9P8_9FLAO</name>
<protein>
    <recommendedName>
        <fullName evidence="5">DNA 3'-5' helicase II</fullName>
    </recommendedName>
</protein>
<keyword evidence="4" id="KW-0067">ATP-binding</keyword>
<dbReference type="GO" id="GO:0000725">
    <property type="term" value="P:recombinational repair"/>
    <property type="evidence" value="ECO:0007669"/>
    <property type="project" value="TreeGrafter"/>
</dbReference>
<dbReference type="PANTHER" id="PTHR11070:SF2">
    <property type="entry name" value="ATP-DEPENDENT DNA HELICASE SRS2"/>
    <property type="match status" value="1"/>
</dbReference>
<dbReference type="GO" id="GO:0005524">
    <property type="term" value="F:ATP binding"/>
    <property type="evidence" value="ECO:0007669"/>
    <property type="project" value="UniProtKB-KW"/>
</dbReference>
<proteinExistence type="predicted"/>
<dbReference type="AlphaFoldDB" id="A0A7Y0A9P8"/>
<evidence type="ECO:0000256" key="4">
    <source>
        <dbReference type="ARBA" id="ARBA00022840"/>
    </source>
</evidence>
<dbReference type="GO" id="GO:0003677">
    <property type="term" value="F:DNA binding"/>
    <property type="evidence" value="ECO:0007669"/>
    <property type="project" value="InterPro"/>
</dbReference>
<dbReference type="InterPro" id="IPR027417">
    <property type="entry name" value="P-loop_NTPase"/>
</dbReference>
<evidence type="ECO:0000256" key="1">
    <source>
        <dbReference type="ARBA" id="ARBA00022741"/>
    </source>
</evidence>
<evidence type="ECO:0000259" key="6">
    <source>
        <dbReference type="Pfam" id="PF00580"/>
    </source>
</evidence>
<dbReference type="InterPro" id="IPR000212">
    <property type="entry name" value="DNA_helicase_UvrD/REP"/>
</dbReference>
<keyword evidence="8" id="KW-1185">Reference proteome</keyword>
<dbReference type="GO" id="GO:0043138">
    <property type="term" value="F:3'-5' DNA helicase activity"/>
    <property type="evidence" value="ECO:0007669"/>
    <property type="project" value="TreeGrafter"/>
</dbReference>
<keyword evidence="3" id="KW-0347">Helicase</keyword>
<dbReference type="GO" id="GO:0016787">
    <property type="term" value="F:hydrolase activity"/>
    <property type="evidence" value="ECO:0007669"/>
    <property type="project" value="UniProtKB-KW"/>
</dbReference>
<evidence type="ECO:0000313" key="8">
    <source>
        <dbReference type="Proteomes" id="UP000552615"/>
    </source>
</evidence>
<dbReference type="InterPro" id="IPR014016">
    <property type="entry name" value="UvrD-like_ATP-bd"/>
</dbReference>
<evidence type="ECO:0000313" key="7">
    <source>
        <dbReference type="EMBL" id="NML59249.1"/>
    </source>
</evidence>
<evidence type="ECO:0000256" key="2">
    <source>
        <dbReference type="ARBA" id="ARBA00022801"/>
    </source>
</evidence>
<dbReference type="Gene3D" id="3.40.50.300">
    <property type="entry name" value="P-loop containing nucleotide triphosphate hydrolases"/>
    <property type="match status" value="2"/>
</dbReference>
<accession>A0A7Y0A9P8</accession>
<dbReference type="SUPFAM" id="SSF52540">
    <property type="entry name" value="P-loop containing nucleoside triphosphate hydrolases"/>
    <property type="match status" value="1"/>
</dbReference>